<dbReference type="Proteomes" id="UP001732700">
    <property type="component" value="Chromosome 5A"/>
</dbReference>
<organism evidence="1 2">
    <name type="scientific">Avena sativa</name>
    <name type="common">Oat</name>
    <dbReference type="NCBI Taxonomy" id="4498"/>
    <lineage>
        <taxon>Eukaryota</taxon>
        <taxon>Viridiplantae</taxon>
        <taxon>Streptophyta</taxon>
        <taxon>Embryophyta</taxon>
        <taxon>Tracheophyta</taxon>
        <taxon>Spermatophyta</taxon>
        <taxon>Magnoliopsida</taxon>
        <taxon>Liliopsida</taxon>
        <taxon>Poales</taxon>
        <taxon>Poaceae</taxon>
        <taxon>BOP clade</taxon>
        <taxon>Pooideae</taxon>
        <taxon>Poodae</taxon>
        <taxon>Poeae</taxon>
        <taxon>Poeae Chloroplast Group 1 (Aveneae type)</taxon>
        <taxon>Aveninae</taxon>
        <taxon>Avena</taxon>
    </lineage>
</organism>
<protein>
    <submittedName>
        <fullName evidence="1">Uncharacterized protein</fullName>
    </submittedName>
</protein>
<reference evidence="1" key="1">
    <citation type="submission" date="2021-05" db="EMBL/GenBank/DDBJ databases">
        <authorList>
            <person name="Scholz U."/>
            <person name="Mascher M."/>
            <person name="Fiebig A."/>
        </authorList>
    </citation>
    <scope>NUCLEOTIDE SEQUENCE [LARGE SCALE GENOMIC DNA]</scope>
</reference>
<accession>A0ACD5XPT4</accession>
<dbReference type="EnsemblPlants" id="AVESA.00010b.r2.5AG0806910.1">
    <property type="protein sequence ID" value="AVESA.00010b.r2.5AG0806910.1.CDS.1"/>
    <property type="gene ID" value="AVESA.00010b.r2.5AG0806910"/>
</dbReference>
<reference evidence="1" key="2">
    <citation type="submission" date="2025-09" db="UniProtKB">
        <authorList>
            <consortium name="EnsemblPlants"/>
        </authorList>
    </citation>
    <scope>IDENTIFICATION</scope>
</reference>
<keyword evidence="2" id="KW-1185">Reference proteome</keyword>
<evidence type="ECO:0000313" key="2">
    <source>
        <dbReference type="Proteomes" id="UP001732700"/>
    </source>
</evidence>
<sequence>MKESFVCSSQMQLLTLLLSLAILPGLVASTSSLINTTCSRIPEMSYDYCVGVLSTDPAGASAIDGRGLAVVAANQSMHNVTSTLHMLSDLVHELNTCIEYYKYMNELTASAIEDFHAGRDARGIYPKLRDASYGPLNCDMALFEGAKKNPVE</sequence>
<proteinExistence type="predicted"/>
<evidence type="ECO:0000313" key="1">
    <source>
        <dbReference type="EnsemblPlants" id="AVESA.00010b.r2.5AG0806910.1.CDS.1"/>
    </source>
</evidence>
<name>A0ACD5XPT4_AVESA</name>